<accession>A0AAN7ZB78</accession>
<keyword evidence="1" id="KW-0472">Membrane</keyword>
<gene>
    <name evidence="2" type="ORF">RRF57_012994</name>
</gene>
<keyword evidence="3" id="KW-1185">Reference proteome</keyword>
<dbReference type="AlphaFoldDB" id="A0AAN7ZB78"/>
<dbReference type="EMBL" id="JAWHQM010000104">
    <property type="protein sequence ID" value="KAK5637282.1"/>
    <property type="molecule type" value="Genomic_DNA"/>
</dbReference>
<dbReference type="Proteomes" id="UP001305414">
    <property type="component" value="Unassembled WGS sequence"/>
</dbReference>
<organism evidence="2 3">
    <name type="scientific">Xylaria bambusicola</name>
    <dbReference type="NCBI Taxonomy" id="326684"/>
    <lineage>
        <taxon>Eukaryota</taxon>
        <taxon>Fungi</taxon>
        <taxon>Dikarya</taxon>
        <taxon>Ascomycota</taxon>
        <taxon>Pezizomycotina</taxon>
        <taxon>Sordariomycetes</taxon>
        <taxon>Xylariomycetidae</taxon>
        <taxon>Xylariales</taxon>
        <taxon>Xylariaceae</taxon>
        <taxon>Xylaria</taxon>
    </lineage>
</organism>
<evidence type="ECO:0000313" key="3">
    <source>
        <dbReference type="Proteomes" id="UP001305414"/>
    </source>
</evidence>
<name>A0AAN7ZB78_9PEZI</name>
<evidence type="ECO:0000256" key="1">
    <source>
        <dbReference type="SAM" id="Phobius"/>
    </source>
</evidence>
<keyword evidence="1" id="KW-1133">Transmembrane helix</keyword>
<protein>
    <submittedName>
        <fullName evidence="2">Uncharacterized protein</fullName>
    </submittedName>
</protein>
<feature type="transmembrane region" description="Helical" evidence="1">
    <location>
        <begin position="29"/>
        <end position="47"/>
    </location>
</feature>
<sequence>MSLRGIMSNSSFQDSPLAWGVDLSEEFPLKYAIGLFLVLFCSLWALFTQRSKPRLIPGVYIVGGQNGIKATSRKFRDESKTLIHDGYSHTEGKEPFYVPSNLGPRLIIPTRYMEELKSAPIQQVDFIGTVHESKH</sequence>
<comment type="caution">
    <text evidence="2">The sequence shown here is derived from an EMBL/GenBank/DDBJ whole genome shotgun (WGS) entry which is preliminary data.</text>
</comment>
<evidence type="ECO:0000313" key="2">
    <source>
        <dbReference type="EMBL" id="KAK5637282.1"/>
    </source>
</evidence>
<reference evidence="2 3" key="1">
    <citation type="submission" date="2023-10" db="EMBL/GenBank/DDBJ databases">
        <title>Draft genome sequence of Xylaria bambusicola isolate GMP-LS, the root and basal stem rot pathogen of sugarcane in Indonesia.</title>
        <authorList>
            <person name="Selvaraj P."/>
            <person name="Muralishankar V."/>
            <person name="Muruganantham S."/>
            <person name="Sp S."/>
            <person name="Haryani S."/>
            <person name="Lau K.J.X."/>
            <person name="Naqvi N.I."/>
        </authorList>
    </citation>
    <scope>NUCLEOTIDE SEQUENCE [LARGE SCALE GENOMIC DNA]</scope>
    <source>
        <strain evidence="2">GMP-LS</strain>
    </source>
</reference>
<keyword evidence="1" id="KW-0812">Transmembrane</keyword>
<proteinExistence type="predicted"/>